<keyword evidence="4" id="KW-0472">Membrane</keyword>
<organism evidence="10 11">
    <name type="scientific">Caulochytrium protostelioides</name>
    <dbReference type="NCBI Taxonomy" id="1555241"/>
    <lineage>
        <taxon>Eukaryota</taxon>
        <taxon>Fungi</taxon>
        <taxon>Fungi incertae sedis</taxon>
        <taxon>Chytridiomycota</taxon>
        <taxon>Chytridiomycota incertae sedis</taxon>
        <taxon>Chytridiomycetes</taxon>
        <taxon>Caulochytriales</taxon>
        <taxon>Caulochytriaceae</taxon>
        <taxon>Caulochytrium</taxon>
    </lineage>
</organism>
<keyword evidence="6" id="KW-0449">Lipoprotein</keyword>
<keyword evidence="11" id="KW-1185">Reference proteome</keyword>
<evidence type="ECO:0000256" key="4">
    <source>
        <dbReference type="ARBA" id="ARBA00023136"/>
    </source>
</evidence>
<accession>A0A4P9X998</accession>
<dbReference type="AlphaFoldDB" id="A0A4P9X998"/>
<feature type="signal peptide" evidence="8">
    <location>
        <begin position="1"/>
        <end position="17"/>
    </location>
</feature>
<reference evidence="11" key="1">
    <citation type="journal article" date="2018" name="Nat. Microbiol.">
        <title>Leveraging single-cell genomics to expand the fungal tree of life.</title>
        <authorList>
            <person name="Ahrendt S.R."/>
            <person name="Quandt C.A."/>
            <person name="Ciobanu D."/>
            <person name="Clum A."/>
            <person name="Salamov A."/>
            <person name="Andreopoulos B."/>
            <person name="Cheng J.F."/>
            <person name="Woyke T."/>
            <person name="Pelin A."/>
            <person name="Henrissat B."/>
            <person name="Reynolds N.K."/>
            <person name="Benny G.L."/>
            <person name="Smith M.E."/>
            <person name="James T.Y."/>
            <person name="Grigoriev I.V."/>
        </authorList>
    </citation>
    <scope>NUCLEOTIDE SEQUENCE [LARGE SCALE GENOMIC DNA]</scope>
    <source>
        <strain evidence="11">ATCC 52028</strain>
    </source>
</reference>
<sequence>LLPALLALAAVVPSASAHYQVKSPAPRGFDEAIEDQAPCGGYNSVQSPRTPFGIIGSSVSLATYHPAAGGAYYISTSENPQSNDDFVLVNNTLNWSSVGNYQVDMPLTNLTTPLTPGQNATLQVRYDGGDHILYQCIDITLV</sequence>
<keyword evidence="5" id="KW-0325">Glycoprotein</keyword>
<dbReference type="STRING" id="1555241.A0A4P9X998"/>
<evidence type="ECO:0000313" key="11">
    <source>
        <dbReference type="Proteomes" id="UP000274922"/>
    </source>
</evidence>
<name>A0A4P9X998_9FUNG</name>
<evidence type="ECO:0000256" key="2">
    <source>
        <dbReference type="ARBA" id="ARBA00022475"/>
    </source>
</evidence>
<evidence type="ECO:0000256" key="5">
    <source>
        <dbReference type="ARBA" id="ARBA00023180"/>
    </source>
</evidence>
<comment type="subcellular location">
    <subcellularLocation>
        <location evidence="1">Cell membrane</location>
    </subcellularLocation>
    <subcellularLocation>
        <location evidence="7">Endomembrane system</location>
        <topology evidence="7">Lipid-anchor</topology>
    </subcellularLocation>
</comment>
<evidence type="ECO:0000259" key="9">
    <source>
        <dbReference type="Pfam" id="PF20238"/>
    </source>
</evidence>
<evidence type="ECO:0000256" key="8">
    <source>
        <dbReference type="SAM" id="SignalP"/>
    </source>
</evidence>
<keyword evidence="2" id="KW-1003">Cell membrane</keyword>
<dbReference type="InterPro" id="IPR046936">
    <property type="entry name" value="BIM1-like"/>
</dbReference>
<dbReference type="OrthoDB" id="2137276at2759"/>
<dbReference type="EMBL" id="ML014157">
    <property type="protein sequence ID" value="RKP01907.1"/>
    <property type="molecule type" value="Genomic_DNA"/>
</dbReference>
<evidence type="ECO:0000256" key="7">
    <source>
        <dbReference type="ARBA" id="ARBA00037868"/>
    </source>
</evidence>
<dbReference type="Proteomes" id="UP000274922">
    <property type="component" value="Unassembled WGS sequence"/>
</dbReference>
<feature type="non-terminal residue" evidence="10">
    <location>
        <position position="142"/>
    </location>
</feature>
<dbReference type="PANTHER" id="PTHR34992">
    <property type="entry name" value="HYPHAL ANASTAMOSIS-7 PROTEIN"/>
    <property type="match status" value="1"/>
</dbReference>
<dbReference type="Pfam" id="PF20238">
    <property type="entry name" value="BIM1-like_dom"/>
    <property type="match status" value="1"/>
</dbReference>
<evidence type="ECO:0000256" key="1">
    <source>
        <dbReference type="ARBA" id="ARBA00004236"/>
    </source>
</evidence>
<dbReference type="GO" id="GO:0012505">
    <property type="term" value="C:endomembrane system"/>
    <property type="evidence" value="ECO:0007669"/>
    <property type="project" value="UniProtKB-SubCell"/>
</dbReference>
<gene>
    <name evidence="10" type="ORF">CXG81DRAFT_16</name>
</gene>
<evidence type="ECO:0000313" key="10">
    <source>
        <dbReference type="EMBL" id="RKP01907.1"/>
    </source>
</evidence>
<evidence type="ECO:0000256" key="3">
    <source>
        <dbReference type="ARBA" id="ARBA00022729"/>
    </source>
</evidence>
<dbReference type="CDD" id="cd21176">
    <property type="entry name" value="LPMO_auxiliary-like"/>
    <property type="match status" value="1"/>
</dbReference>
<protein>
    <recommendedName>
        <fullName evidence="9">Copper acquisition factor BIM1-like domain-containing protein</fullName>
    </recommendedName>
</protein>
<dbReference type="GO" id="GO:0005886">
    <property type="term" value="C:plasma membrane"/>
    <property type="evidence" value="ECO:0007669"/>
    <property type="project" value="UniProtKB-SubCell"/>
</dbReference>
<proteinExistence type="predicted"/>
<feature type="chain" id="PRO_5020524833" description="Copper acquisition factor BIM1-like domain-containing protein" evidence="8">
    <location>
        <begin position="18"/>
        <end position="142"/>
    </location>
</feature>
<dbReference type="InterPro" id="IPR046530">
    <property type="entry name" value="BIM1-like_dom"/>
</dbReference>
<keyword evidence="3 8" id="KW-0732">Signal</keyword>
<dbReference type="PANTHER" id="PTHR34992:SF11">
    <property type="entry name" value="COPPER ACQUISITION FACTOR BIM1-LIKE DOMAIN-CONTAINING PROTEIN"/>
    <property type="match status" value="1"/>
</dbReference>
<feature type="domain" description="Copper acquisition factor BIM1-like" evidence="9">
    <location>
        <begin position="16"/>
        <end position="142"/>
    </location>
</feature>
<feature type="non-terminal residue" evidence="10">
    <location>
        <position position="1"/>
    </location>
</feature>
<evidence type="ECO:0000256" key="6">
    <source>
        <dbReference type="ARBA" id="ARBA00023288"/>
    </source>
</evidence>